<dbReference type="RefSeq" id="WP_259510747.1">
    <property type="nucleotide sequence ID" value="NZ_JANLCM010000004.1"/>
</dbReference>
<evidence type="ECO:0000259" key="1">
    <source>
        <dbReference type="Pfam" id="PF08818"/>
    </source>
</evidence>
<dbReference type="Pfam" id="PF08818">
    <property type="entry name" value="DUF1801"/>
    <property type="match status" value="1"/>
</dbReference>
<evidence type="ECO:0000313" key="3">
    <source>
        <dbReference type="Proteomes" id="UP001165584"/>
    </source>
</evidence>
<gene>
    <name evidence="2" type="ORF">N1027_19745</name>
</gene>
<proteinExistence type="predicted"/>
<comment type="caution">
    <text evidence="2">The sequence shown here is derived from an EMBL/GenBank/DDBJ whole genome shotgun (WGS) entry which is preliminary data.</text>
</comment>
<dbReference type="Proteomes" id="UP001165584">
    <property type="component" value="Unassembled WGS sequence"/>
</dbReference>
<evidence type="ECO:0000313" key="2">
    <source>
        <dbReference type="EMBL" id="MCS5720365.1"/>
    </source>
</evidence>
<accession>A0ABT2GVY0</accession>
<sequence>MTEQSDTSAPADPGVDALVAGLVSPREADIQRLRSIIRATDARITESVKWNSPSYALARTDGTAIDFATLNLRPGNTVRVVLHTGAKPDPAHPELVIDDPDGLLKWLGRNRAIVAFADTGALDARAEGFGAALRQWISQL</sequence>
<keyword evidence="3" id="KW-1185">Reference proteome</keyword>
<name>A0ABT2GVY0_9MICO</name>
<dbReference type="InterPro" id="IPR014922">
    <property type="entry name" value="YdhG-like"/>
</dbReference>
<feature type="domain" description="YdhG-like" evidence="1">
    <location>
        <begin position="26"/>
        <end position="137"/>
    </location>
</feature>
<organism evidence="2 3">
    <name type="scientific">Herbiconiux aconitum</name>
    <dbReference type="NCBI Taxonomy" id="2970913"/>
    <lineage>
        <taxon>Bacteria</taxon>
        <taxon>Bacillati</taxon>
        <taxon>Actinomycetota</taxon>
        <taxon>Actinomycetes</taxon>
        <taxon>Micrococcales</taxon>
        <taxon>Microbacteriaceae</taxon>
        <taxon>Herbiconiux</taxon>
    </lineage>
</organism>
<dbReference type="SUPFAM" id="SSF159888">
    <property type="entry name" value="YdhG-like"/>
    <property type="match status" value="1"/>
</dbReference>
<protein>
    <submittedName>
        <fullName evidence="2">DUF1801 domain-containing protein</fullName>
    </submittedName>
</protein>
<dbReference type="EMBL" id="JANLCM010000004">
    <property type="protein sequence ID" value="MCS5720365.1"/>
    <property type="molecule type" value="Genomic_DNA"/>
</dbReference>
<reference evidence="2" key="1">
    <citation type="submission" date="2022-08" db="EMBL/GenBank/DDBJ databases">
        <authorList>
            <person name="Deng Y."/>
            <person name="Han X.-F."/>
            <person name="Zhang Y.-Q."/>
        </authorList>
    </citation>
    <scope>NUCLEOTIDE SEQUENCE</scope>
    <source>
        <strain evidence="2">CPCC 205763</strain>
    </source>
</reference>